<evidence type="ECO:0000259" key="3">
    <source>
        <dbReference type="Pfam" id="PF05226"/>
    </source>
</evidence>
<protein>
    <recommendedName>
        <fullName evidence="3">CHASE2 domain-containing protein</fullName>
    </recommendedName>
</protein>
<accession>A0A090GEB1</accession>
<dbReference type="EMBL" id="CCNE01000023">
    <property type="protein sequence ID" value="CDX58715.1"/>
    <property type="molecule type" value="Genomic_DNA"/>
</dbReference>
<gene>
    <name evidence="4" type="ORF">MPL3365_30271</name>
</gene>
<dbReference type="Proteomes" id="UP000046122">
    <property type="component" value="Unassembled WGS sequence"/>
</dbReference>
<evidence type="ECO:0000256" key="2">
    <source>
        <dbReference type="SAM" id="Phobius"/>
    </source>
</evidence>
<organism evidence="4 5">
    <name type="scientific">Mesorhizobium plurifarium</name>
    <dbReference type="NCBI Taxonomy" id="69974"/>
    <lineage>
        <taxon>Bacteria</taxon>
        <taxon>Pseudomonadati</taxon>
        <taxon>Pseudomonadota</taxon>
        <taxon>Alphaproteobacteria</taxon>
        <taxon>Hyphomicrobiales</taxon>
        <taxon>Phyllobacteriaceae</taxon>
        <taxon>Mesorhizobium</taxon>
    </lineage>
</organism>
<keyword evidence="2" id="KW-0812">Transmembrane</keyword>
<dbReference type="Pfam" id="PF05226">
    <property type="entry name" value="CHASE2"/>
    <property type="match status" value="1"/>
</dbReference>
<feature type="transmembrane region" description="Helical" evidence="2">
    <location>
        <begin position="20"/>
        <end position="37"/>
    </location>
</feature>
<feature type="region of interest" description="Disordered" evidence="1">
    <location>
        <begin position="508"/>
        <end position="530"/>
    </location>
</feature>
<evidence type="ECO:0000313" key="5">
    <source>
        <dbReference type="Proteomes" id="UP000046122"/>
    </source>
</evidence>
<feature type="compositionally biased region" description="Pro residues" evidence="1">
    <location>
        <begin position="520"/>
        <end position="530"/>
    </location>
</feature>
<feature type="transmembrane region" description="Helical" evidence="2">
    <location>
        <begin position="407"/>
        <end position="430"/>
    </location>
</feature>
<evidence type="ECO:0000313" key="4">
    <source>
        <dbReference type="EMBL" id="CDX58715.1"/>
    </source>
</evidence>
<evidence type="ECO:0000256" key="1">
    <source>
        <dbReference type="SAM" id="MobiDB-lite"/>
    </source>
</evidence>
<reference evidence="4 5" key="1">
    <citation type="submission" date="2014-08" db="EMBL/GenBank/DDBJ databases">
        <authorList>
            <person name="Moulin Lionel"/>
        </authorList>
    </citation>
    <scope>NUCLEOTIDE SEQUENCE [LARGE SCALE GENOMIC DNA]</scope>
</reference>
<keyword evidence="2" id="KW-1133">Transmembrane helix</keyword>
<proteinExistence type="predicted"/>
<keyword evidence="2" id="KW-0472">Membrane</keyword>
<feature type="domain" description="CHASE2" evidence="3">
    <location>
        <begin position="42"/>
        <end position="412"/>
    </location>
</feature>
<sequence>MAQAGRRYVSALIDMAKEALLLFVFGALTIAALYYFAQSGPVRAMREALLSAHLVFQAYGDSVPQTSVHMRIIAFDEQYCAAKFDSNVQACQPKGPIDRGDLAEFVERAAIASPKAIVIDVEPFRIGKCDTQTRKLVRAILAASRVAPVILPRTSLWNGSVLLYGPTFFDECTGEFTPSELAEIEEGNGIFFGHALLSSTHFLGVVDSIRPWILADIPNSMYLSDVARPGQTRVRLPQIALIGALALRAQSGVELLSMLQASALETRWHTSIDPTKLPSPLKHCGVQEAPNCTLAVGSLTDPPGPMRLSFRFGNQSKMVETEKEHQRTLVFSRLSFSRFNDSAAKDLSTLNEMVFVAAATAEAYGDIHPSSVGRLPGGYILANAIFDFSDGKTIREVPRFSAMQEDLVGFAWFVASTAFLAICFTFVVSWTNLFPRQSPSQLLAWIWPISLILTASHETYAAWEKIHSDFSQGEFSYAVIGCVVGLVDLKAAVEMSLKSVGKRGEHIHQPEIEQKEQASTPPPQQEIPTG</sequence>
<dbReference type="AlphaFoldDB" id="A0A090GEB1"/>
<name>A0A090GEB1_MESPL</name>
<dbReference type="InterPro" id="IPR007890">
    <property type="entry name" value="CHASE2"/>
</dbReference>